<dbReference type="RefSeq" id="WP_037519214.1">
    <property type="nucleotide sequence ID" value="NZ_JGVR01000010.1"/>
</dbReference>
<protein>
    <submittedName>
        <fullName evidence="3">Uncharacterized protein</fullName>
    </submittedName>
</protein>
<accession>A0A084EMG9</accession>
<keyword evidence="2" id="KW-0472">Membrane</keyword>
<dbReference type="Proteomes" id="UP000028534">
    <property type="component" value="Unassembled WGS sequence"/>
</dbReference>
<name>A0A084EMG9_SPHYA</name>
<comment type="caution">
    <text evidence="3">The sequence shown here is derived from an EMBL/GenBank/DDBJ whole genome shotgun (WGS) entry which is preliminary data.</text>
</comment>
<feature type="transmembrane region" description="Helical" evidence="2">
    <location>
        <begin position="29"/>
        <end position="50"/>
    </location>
</feature>
<dbReference type="EMBL" id="JGVR01000010">
    <property type="protein sequence ID" value="KEZ19161.1"/>
    <property type="molecule type" value="Genomic_DNA"/>
</dbReference>
<dbReference type="eggNOG" id="ENOG50315XH">
    <property type="taxonomic scope" value="Bacteria"/>
</dbReference>
<organism evidence="3 4">
    <name type="scientific">Sphingobium yanoikuyae</name>
    <name type="common">Sphingomonas yanoikuyae</name>
    <dbReference type="NCBI Taxonomy" id="13690"/>
    <lineage>
        <taxon>Bacteria</taxon>
        <taxon>Pseudomonadati</taxon>
        <taxon>Pseudomonadota</taxon>
        <taxon>Alphaproteobacteria</taxon>
        <taxon>Sphingomonadales</taxon>
        <taxon>Sphingomonadaceae</taxon>
        <taxon>Sphingobium</taxon>
    </lineage>
</organism>
<sequence>MNEEIVVERNFGGRFSDALNRVEELYLRVLRAIVLIVATMLILYALWLGISGAFGVMRSPTSVVEQPATVNADELTSAELPEQSAPRQPTEPGSDPNQMKFYAGFVTKYYDLYRKSFEPFRQQDDKRLSKDEFDDSFIQTDKRLDAIRSGELDFGRDKADLGTLLTIMSEAAQKTQTQERLKKYKSAQRVPVTKQVQRTRTETRRGWDRYSMACPDWYQDPMGCTVTRTVEIPYTETVKSMEFPKGTQSHTQIFRAFQDRYFSLLTERRERVAREAQAERESIIEGNATGWISLKTALSVVGGFLVLMFFFLLIAIERHQRRLSAELSHSGD</sequence>
<keyword evidence="2" id="KW-0812">Transmembrane</keyword>
<dbReference type="PATRIC" id="fig|13690.10.peg.2129"/>
<reference evidence="3 4" key="1">
    <citation type="submission" date="2014-03" db="EMBL/GenBank/DDBJ databases">
        <title>Genome sequence of Sphingobium yanoikuyae B1.</title>
        <authorList>
            <person name="Gan H.M."/>
            <person name="Gan H.Y."/>
            <person name="Savka M.A."/>
        </authorList>
    </citation>
    <scope>NUCLEOTIDE SEQUENCE [LARGE SCALE GENOMIC DNA]</scope>
    <source>
        <strain evidence="3 4">B1</strain>
    </source>
</reference>
<evidence type="ECO:0000313" key="3">
    <source>
        <dbReference type="EMBL" id="KEZ19161.1"/>
    </source>
</evidence>
<keyword evidence="2" id="KW-1133">Transmembrane helix</keyword>
<proteinExistence type="predicted"/>
<feature type="region of interest" description="Disordered" evidence="1">
    <location>
        <begin position="76"/>
        <end position="98"/>
    </location>
</feature>
<gene>
    <name evidence="3" type="ORF">CP98_02072</name>
</gene>
<feature type="transmembrane region" description="Helical" evidence="2">
    <location>
        <begin position="297"/>
        <end position="316"/>
    </location>
</feature>
<evidence type="ECO:0000313" key="4">
    <source>
        <dbReference type="Proteomes" id="UP000028534"/>
    </source>
</evidence>
<evidence type="ECO:0000256" key="2">
    <source>
        <dbReference type="SAM" id="Phobius"/>
    </source>
</evidence>
<dbReference type="AlphaFoldDB" id="A0A084EMG9"/>
<evidence type="ECO:0000256" key="1">
    <source>
        <dbReference type="SAM" id="MobiDB-lite"/>
    </source>
</evidence>